<feature type="chain" id="PRO_5003173035" evidence="2">
    <location>
        <begin position="24"/>
        <end position="535"/>
    </location>
</feature>
<reference key="1">
    <citation type="submission" date="2007-01" db="EMBL/GenBank/DDBJ databases">
        <title>The Genome Sequence of Puccinia graminis f. sp. tritici Strain CRL 75-36-700-3.</title>
        <authorList>
            <consortium name="The Broad Institute Genome Sequencing Platform"/>
            <person name="Birren B."/>
            <person name="Lander E."/>
            <person name="Galagan J."/>
            <person name="Nusbaum C."/>
            <person name="Devon K."/>
            <person name="Cuomo C."/>
            <person name="Jaffe D."/>
            <person name="Butler J."/>
            <person name="Alvarez P."/>
            <person name="Gnerre S."/>
            <person name="Grabherr M."/>
            <person name="Mauceli E."/>
            <person name="Brockman W."/>
            <person name="Young S."/>
            <person name="LaButti K."/>
            <person name="Sykes S."/>
            <person name="DeCaprio D."/>
            <person name="Crawford M."/>
            <person name="Koehrsen M."/>
            <person name="Engels R."/>
            <person name="Montgomery P."/>
            <person name="Pearson M."/>
            <person name="Howarth C."/>
            <person name="Larson L."/>
            <person name="White J."/>
            <person name="Zeng Q."/>
            <person name="Kodira C."/>
            <person name="Yandava C."/>
            <person name="Alvarado L."/>
            <person name="O'Leary S."/>
            <person name="Szabo L."/>
            <person name="Dean R."/>
            <person name="Schein J."/>
        </authorList>
    </citation>
    <scope>NUCLEOTIDE SEQUENCE</scope>
    <source>
        <strain>CRL 75-36-700-3</strain>
    </source>
</reference>
<evidence type="ECO:0000256" key="2">
    <source>
        <dbReference type="SAM" id="SignalP"/>
    </source>
</evidence>
<dbReference type="Proteomes" id="UP000008783">
    <property type="component" value="Unassembled WGS sequence"/>
</dbReference>
<feature type="region of interest" description="Disordered" evidence="1">
    <location>
        <begin position="145"/>
        <end position="186"/>
    </location>
</feature>
<dbReference type="VEuPathDB" id="FungiDB:PGTG_05049"/>
<feature type="compositionally biased region" description="Basic residues" evidence="1">
    <location>
        <begin position="165"/>
        <end position="177"/>
    </location>
</feature>
<dbReference type="AlphaFoldDB" id="E3K693"/>
<keyword evidence="4" id="KW-1185">Reference proteome</keyword>
<dbReference type="KEGG" id="pgr:PGTG_05049"/>
<proteinExistence type="predicted"/>
<evidence type="ECO:0000256" key="1">
    <source>
        <dbReference type="SAM" id="MobiDB-lite"/>
    </source>
</evidence>
<evidence type="ECO:0000313" key="3">
    <source>
        <dbReference type="EMBL" id="EFP79824.2"/>
    </source>
</evidence>
<reference evidence="4" key="2">
    <citation type="journal article" date="2011" name="Proc. Natl. Acad. Sci. U.S.A.">
        <title>Obligate biotrophy features unraveled by the genomic analysis of rust fungi.</title>
        <authorList>
            <person name="Duplessis S."/>
            <person name="Cuomo C.A."/>
            <person name="Lin Y.-C."/>
            <person name="Aerts A."/>
            <person name="Tisserant E."/>
            <person name="Veneault-Fourrey C."/>
            <person name="Joly D.L."/>
            <person name="Hacquard S."/>
            <person name="Amselem J."/>
            <person name="Cantarel B.L."/>
            <person name="Chiu R."/>
            <person name="Coutinho P.M."/>
            <person name="Feau N."/>
            <person name="Field M."/>
            <person name="Frey P."/>
            <person name="Gelhaye E."/>
            <person name="Goldberg J."/>
            <person name="Grabherr M.G."/>
            <person name="Kodira C.D."/>
            <person name="Kohler A."/>
            <person name="Kuees U."/>
            <person name="Lindquist E.A."/>
            <person name="Lucas S.M."/>
            <person name="Mago R."/>
            <person name="Mauceli E."/>
            <person name="Morin E."/>
            <person name="Murat C."/>
            <person name="Pangilinan J.L."/>
            <person name="Park R."/>
            <person name="Pearson M."/>
            <person name="Quesneville H."/>
            <person name="Rouhier N."/>
            <person name="Sakthikumar S."/>
            <person name="Salamov A.A."/>
            <person name="Schmutz J."/>
            <person name="Selles B."/>
            <person name="Shapiro H."/>
            <person name="Tanguay P."/>
            <person name="Tuskan G.A."/>
            <person name="Henrissat B."/>
            <person name="Van de Peer Y."/>
            <person name="Rouze P."/>
            <person name="Ellis J.G."/>
            <person name="Dodds P.N."/>
            <person name="Schein J.E."/>
            <person name="Zhong S."/>
            <person name="Hamelin R.C."/>
            <person name="Grigoriev I.V."/>
            <person name="Szabo L.J."/>
            <person name="Martin F."/>
        </authorList>
    </citation>
    <scope>NUCLEOTIDE SEQUENCE [LARGE SCALE GENOMIC DNA]</scope>
    <source>
        <strain evidence="4">CRL 75-36-700-3 / race SCCL</strain>
    </source>
</reference>
<dbReference type="InParanoid" id="E3K693"/>
<keyword evidence="2" id="KW-0732">Signal</keyword>
<accession>E3K693</accession>
<protein>
    <submittedName>
        <fullName evidence="3">Uncharacterized protein</fullName>
    </submittedName>
</protein>
<feature type="region of interest" description="Disordered" evidence="1">
    <location>
        <begin position="59"/>
        <end position="85"/>
    </location>
</feature>
<dbReference type="OrthoDB" id="2508307at2759"/>
<gene>
    <name evidence="3" type="ORF">PGTG_05049</name>
</gene>
<feature type="compositionally biased region" description="Polar residues" evidence="1">
    <location>
        <begin position="204"/>
        <end position="225"/>
    </location>
</feature>
<feature type="region of interest" description="Disordered" evidence="1">
    <location>
        <begin position="198"/>
        <end position="241"/>
    </location>
</feature>
<dbReference type="GeneID" id="10533345"/>
<dbReference type="STRING" id="418459.E3K693"/>
<feature type="signal peptide" evidence="2">
    <location>
        <begin position="1"/>
        <end position="23"/>
    </location>
</feature>
<name>E3K693_PUCGT</name>
<sequence>MRSVKDRTLLLWSAFLVITSSRAFDDCSFDELDSLSFLWNPEPIMTLDDIMYPKSPSHELLAQQPDRRHTSSSNSGRPDLLDGEDSFINREDISNPRQIHIIAPSAQRIPTFPSHLAQVNNPVGTLAQVPQKKQVINNPHELRNVAQSAQQDAPKRSTGILAKLPPRKKLESRKRAGRSGFGSPSPTAIRALVEAYHPHRQNSHHQPNQQTQPGISTFHPNSYDSHGQEDHQSQSAPVGDTWANKNQMDVVPQPRTVITNSRLIDDVPGDSQSFLLPAGPSQTTVLKKVEPPRLIFTKETFMEENPSEVHQMNVDRFEQILSTLESGQLRAEEEKFFDLYYGFSQTTSKKEKAWSASQRTGFLRQMRNEFRNQVGIWFNRWRQHTTIDVEKYIDSMTKYECQKIVPVYLFYVEMIRSIVPRPGVEREYSKELGDALRSFSRLIQLVIHRDKLNQTNLDRITINKAITLSKQLQASGGDSFNAILWTFLEFWMLNHRRSLLRDHSTNFVLDINPKSFFNSVFCCSFRNLNKLLAGK</sequence>
<evidence type="ECO:0000313" key="4">
    <source>
        <dbReference type="Proteomes" id="UP000008783"/>
    </source>
</evidence>
<dbReference type="HOGENOM" id="CLU_514967_0_0_1"/>
<organism evidence="3 4">
    <name type="scientific">Puccinia graminis f. sp. tritici (strain CRL 75-36-700-3 / race SCCL)</name>
    <name type="common">Black stem rust fungus</name>
    <dbReference type="NCBI Taxonomy" id="418459"/>
    <lineage>
        <taxon>Eukaryota</taxon>
        <taxon>Fungi</taxon>
        <taxon>Dikarya</taxon>
        <taxon>Basidiomycota</taxon>
        <taxon>Pucciniomycotina</taxon>
        <taxon>Pucciniomycetes</taxon>
        <taxon>Pucciniales</taxon>
        <taxon>Pucciniaceae</taxon>
        <taxon>Puccinia</taxon>
    </lineage>
</organism>
<dbReference type="RefSeq" id="XP_003324243.2">
    <property type="nucleotide sequence ID" value="XM_003324195.2"/>
</dbReference>
<dbReference type="EMBL" id="DS178274">
    <property type="protein sequence ID" value="EFP79824.2"/>
    <property type="molecule type" value="Genomic_DNA"/>
</dbReference>